<proteinExistence type="predicted"/>
<evidence type="ECO:0000313" key="1">
    <source>
        <dbReference type="EMBL" id="CAJ1967053.1"/>
    </source>
</evidence>
<organism evidence="1 2">
    <name type="scientific">Cylindrotheca closterium</name>
    <dbReference type="NCBI Taxonomy" id="2856"/>
    <lineage>
        <taxon>Eukaryota</taxon>
        <taxon>Sar</taxon>
        <taxon>Stramenopiles</taxon>
        <taxon>Ochrophyta</taxon>
        <taxon>Bacillariophyta</taxon>
        <taxon>Bacillariophyceae</taxon>
        <taxon>Bacillariophycidae</taxon>
        <taxon>Bacillariales</taxon>
        <taxon>Bacillariaceae</taxon>
        <taxon>Cylindrotheca</taxon>
    </lineage>
</organism>
<keyword evidence="2" id="KW-1185">Reference proteome</keyword>
<sequence length="277" mass="31357">MRFLLNSKAHRTGKEILKSTITKTRGKQQLDAASTKASSAGVSALHEKSWGQQCSPTCGCVVRFEAKIDPVSKTIVDIHYHAKRVVAMTSKDKSKLEPVLTTRTGKPMFRECNCETVHQLAAEITSFLPNRRLEKVQNMTDFAKTRSSTAFRHAVLAEQNLPRESTHCFDVVEEAFTAMISGNMPTQRRNQGTFAQSLTQELLHNNNKVAGMGRTRLSLSSPGSMSTLKMFDIEDDYWESELSQSYFEKDNHEEPPRSKFDWVSYVDENYQDEDYSA</sequence>
<name>A0AAD2JNM8_9STRA</name>
<evidence type="ECO:0000313" key="2">
    <source>
        <dbReference type="Proteomes" id="UP001295423"/>
    </source>
</evidence>
<reference evidence="1" key="1">
    <citation type="submission" date="2023-08" db="EMBL/GenBank/DDBJ databases">
        <authorList>
            <person name="Audoor S."/>
            <person name="Bilcke G."/>
        </authorList>
    </citation>
    <scope>NUCLEOTIDE SEQUENCE</scope>
</reference>
<dbReference type="AlphaFoldDB" id="A0AAD2JNM8"/>
<dbReference type="Proteomes" id="UP001295423">
    <property type="component" value="Unassembled WGS sequence"/>
</dbReference>
<gene>
    <name evidence="1" type="ORF">CYCCA115_LOCUS22590</name>
</gene>
<protein>
    <submittedName>
        <fullName evidence="1">Uncharacterized protein</fullName>
    </submittedName>
</protein>
<accession>A0AAD2JNM8</accession>
<dbReference type="EMBL" id="CAKOGP040002313">
    <property type="protein sequence ID" value="CAJ1967053.1"/>
    <property type="molecule type" value="Genomic_DNA"/>
</dbReference>
<comment type="caution">
    <text evidence="1">The sequence shown here is derived from an EMBL/GenBank/DDBJ whole genome shotgun (WGS) entry which is preliminary data.</text>
</comment>